<feature type="compositionally biased region" description="Low complexity" evidence="1">
    <location>
        <begin position="47"/>
        <end position="66"/>
    </location>
</feature>
<feature type="region of interest" description="Disordered" evidence="1">
    <location>
        <begin position="1"/>
        <end position="83"/>
    </location>
</feature>
<dbReference type="Proteomes" id="UP001150924">
    <property type="component" value="Unassembled WGS sequence"/>
</dbReference>
<protein>
    <submittedName>
        <fullName evidence="2">Uncharacterized protein</fullName>
    </submittedName>
</protein>
<evidence type="ECO:0000256" key="1">
    <source>
        <dbReference type="SAM" id="MobiDB-lite"/>
    </source>
</evidence>
<dbReference type="EMBL" id="JAPNKE010000002">
    <property type="protein sequence ID" value="MCY1013780.1"/>
    <property type="molecule type" value="Genomic_DNA"/>
</dbReference>
<organism evidence="2 3">
    <name type="scientific">Nannocystis pusilla</name>
    <dbReference type="NCBI Taxonomy" id="889268"/>
    <lineage>
        <taxon>Bacteria</taxon>
        <taxon>Pseudomonadati</taxon>
        <taxon>Myxococcota</taxon>
        <taxon>Polyangia</taxon>
        <taxon>Nannocystales</taxon>
        <taxon>Nannocystaceae</taxon>
        <taxon>Nannocystis</taxon>
    </lineage>
</organism>
<sequence length="108" mass="11032">MSGASNWMSSSSVAGSSPTAVDSSHDHQHATAPGSMARPRRSKAHRSTSPTRSCSRTSRSATSPPGRRNHVIGSAALTRLPPSMARPIAAIFSSGVSPGMPASPPKNG</sequence>
<proteinExistence type="predicted"/>
<dbReference type="AlphaFoldDB" id="A0A9X3J3Z6"/>
<reference evidence="2" key="1">
    <citation type="submission" date="2022-11" db="EMBL/GenBank/DDBJ databases">
        <title>Minimal conservation of predation-associated metabolite biosynthetic gene clusters underscores biosynthetic potential of Myxococcota including descriptions for ten novel species: Archangium lansinium sp. nov., Myxococcus landrumus sp. nov., Nannocystis bai.</title>
        <authorList>
            <person name="Ahearne A."/>
            <person name="Stevens C."/>
            <person name="Phillips K."/>
        </authorList>
    </citation>
    <scope>NUCLEOTIDE SEQUENCE</scope>
    <source>
        <strain evidence="2">Na p29</strain>
    </source>
</reference>
<evidence type="ECO:0000313" key="3">
    <source>
        <dbReference type="Proteomes" id="UP001150924"/>
    </source>
</evidence>
<name>A0A9X3J3Z6_9BACT</name>
<comment type="caution">
    <text evidence="2">The sequence shown here is derived from an EMBL/GenBank/DDBJ whole genome shotgun (WGS) entry which is preliminary data.</text>
</comment>
<keyword evidence="3" id="KW-1185">Reference proteome</keyword>
<accession>A0A9X3J3Z6</accession>
<gene>
    <name evidence="2" type="ORF">OV079_51305</name>
</gene>
<dbReference type="RefSeq" id="WP_267777906.1">
    <property type="nucleotide sequence ID" value="NZ_JAPNKE010000002.1"/>
</dbReference>
<evidence type="ECO:0000313" key="2">
    <source>
        <dbReference type="EMBL" id="MCY1013780.1"/>
    </source>
</evidence>
<feature type="compositionally biased region" description="Low complexity" evidence="1">
    <location>
        <begin position="1"/>
        <end position="17"/>
    </location>
</feature>